<evidence type="ECO:0000313" key="8">
    <source>
        <dbReference type="Proteomes" id="UP001281410"/>
    </source>
</evidence>
<dbReference type="GO" id="GO:0005737">
    <property type="term" value="C:cytoplasm"/>
    <property type="evidence" value="ECO:0007669"/>
    <property type="project" value="TreeGrafter"/>
</dbReference>
<comment type="function">
    <text evidence="5">PPIases accelerate the folding of proteins. It catalyzes the cis-trans isomerization of proline imidic peptide bonds in oligopeptides.</text>
</comment>
<dbReference type="PIRSF" id="PIRSF001467">
    <property type="entry name" value="Peptidylpro_ismrse"/>
    <property type="match status" value="1"/>
</dbReference>
<dbReference type="SUPFAM" id="SSF50891">
    <property type="entry name" value="Cyclophilin-like"/>
    <property type="match status" value="1"/>
</dbReference>
<dbReference type="Gene3D" id="2.40.100.10">
    <property type="entry name" value="Cyclophilin-like"/>
    <property type="match status" value="1"/>
</dbReference>
<dbReference type="Proteomes" id="UP001281410">
    <property type="component" value="Unassembled WGS sequence"/>
</dbReference>
<evidence type="ECO:0000313" key="7">
    <source>
        <dbReference type="EMBL" id="KAK3189584.1"/>
    </source>
</evidence>
<gene>
    <name evidence="7" type="ORF">Dsin_029145</name>
</gene>
<keyword evidence="8" id="KW-1185">Reference proteome</keyword>
<evidence type="ECO:0000256" key="4">
    <source>
        <dbReference type="ARBA" id="ARBA00023235"/>
    </source>
</evidence>
<comment type="similarity">
    <text evidence="2 5">Belongs to the cyclophilin-type PPIase family.</text>
</comment>
<dbReference type="FunFam" id="2.40.100.10:FF:000025">
    <property type="entry name" value="Peptidyl-prolyl cis-trans isomerase CYP19-2"/>
    <property type="match status" value="1"/>
</dbReference>
<dbReference type="GO" id="GO:0003755">
    <property type="term" value="F:peptidyl-prolyl cis-trans isomerase activity"/>
    <property type="evidence" value="ECO:0007669"/>
    <property type="project" value="UniProtKB-UniRule"/>
</dbReference>
<protein>
    <recommendedName>
        <fullName evidence="5">Peptidyl-prolyl cis-trans isomerase</fullName>
        <shortName evidence="5">PPIase</shortName>
        <ecNumber evidence="5">5.2.1.8</ecNumber>
    </recommendedName>
</protein>
<dbReference type="InterPro" id="IPR002130">
    <property type="entry name" value="Cyclophilin-type_PPIase_dom"/>
</dbReference>
<organism evidence="7 8">
    <name type="scientific">Dipteronia sinensis</name>
    <dbReference type="NCBI Taxonomy" id="43782"/>
    <lineage>
        <taxon>Eukaryota</taxon>
        <taxon>Viridiplantae</taxon>
        <taxon>Streptophyta</taxon>
        <taxon>Embryophyta</taxon>
        <taxon>Tracheophyta</taxon>
        <taxon>Spermatophyta</taxon>
        <taxon>Magnoliopsida</taxon>
        <taxon>eudicotyledons</taxon>
        <taxon>Gunneridae</taxon>
        <taxon>Pentapetalae</taxon>
        <taxon>rosids</taxon>
        <taxon>malvids</taxon>
        <taxon>Sapindales</taxon>
        <taxon>Sapindaceae</taxon>
        <taxon>Hippocastanoideae</taxon>
        <taxon>Acereae</taxon>
        <taxon>Dipteronia</taxon>
    </lineage>
</organism>
<comment type="caution">
    <text evidence="7">The sequence shown here is derived from an EMBL/GenBank/DDBJ whole genome shotgun (WGS) entry which is preliminary data.</text>
</comment>
<proteinExistence type="inferred from homology"/>
<dbReference type="AlphaFoldDB" id="A0AAD9ZSH8"/>
<dbReference type="GO" id="GO:0016018">
    <property type="term" value="F:cyclosporin A binding"/>
    <property type="evidence" value="ECO:0007669"/>
    <property type="project" value="TreeGrafter"/>
</dbReference>
<accession>A0AAD9ZSH8</accession>
<evidence type="ECO:0000256" key="3">
    <source>
        <dbReference type="ARBA" id="ARBA00023110"/>
    </source>
</evidence>
<evidence type="ECO:0000256" key="5">
    <source>
        <dbReference type="RuleBase" id="RU363019"/>
    </source>
</evidence>
<dbReference type="InterPro" id="IPR029000">
    <property type="entry name" value="Cyclophilin-like_dom_sf"/>
</dbReference>
<dbReference type="PROSITE" id="PS50072">
    <property type="entry name" value="CSA_PPIASE_2"/>
    <property type="match status" value="1"/>
</dbReference>
<feature type="domain" description="PPIase cyclophilin-type" evidence="6">
    <location>
        <begin position="14"/>
        <end position="144"/>
    </location>
</feature>
<keyword evidence="4 5" id="KW-0413">Isomerase</keyword>
<reference evidence="7" key="1">
    <citation type="journal article" date="2023" name="Plant J.">
        <title>Genome sequences and population genomics provide insights into the demographic history, inbreeding, and mutation load of two 'living fossil' tree species of Dipteronia.</title>
        <authorList>
            <person name="Feng Y."/>
            <person name="Comes H.P."/>
            <person name="Chen J."/>
            <person name="Zhu S."/>
            <person name="Lu R."/>
            <person name="Zhang X."/>
            <person name="Li P."/>
            <person name="Qiu J."/>
            <person name="Olsen K.M."/>
            <person name="Qiu Y."/>
        </authorList>
    </citation>
    <scope>NUCLEOTIDE SEQUENCE</scope>
    <source>
        <strain evidence="7">NBL</strain>
    </source>
</reference>
<dbReference type="GO" id="GO:0006457">
    <property type="term" value="P:protein folding"/>
    <property type="evidence" value="ECO:0007669"/>
    <property type="project" value="TreeGrafter"/>
</dbReference>
<evidence type="ECO:0000256" key="1">
    <source>
        <dbReference type="ARBA" id="ARBA00000971"/>
    </source>
</evidence>
<keyword evidence="3 5" id="KW-0697">Rotamase</keyword>
<sequence length="144" mass="15645">MGKNQKRNGNPTVFFDLIIGGHLLGRLVIELSTDSTPITVENFQALCTGEKGISKNEMPLHYKGTTFHNLIPRCLFSGGDLTNGNGLRGESIYDHSFTDENFVNKHTGPGILSMANIVPGTNSSKFIICTAKTKWLDGSNVVFG</sequence>
<comment type="catalytic activity">
    <reaction evidence="1 5">
        <text>[protein]-peptidylproline (omega=180) = [protein]-peptidylproline (omega=0)</text>
        <dbReference type="Rhea" id="RHEA:16237"/>
        <dbReference type="Rhea" id="RHEA-COMP:10747"/>
        <dbReference type="Rhea" id="RHEA-COMP:10748"/>
        <dbReference type="ChEBI" id="CHEBI:83833"/>
        <dbReference type="ChEBI" id="CHEBI:83834"/>
        <dbReference type="EC" id="5.2.1.8"/>
    </reaction>
</comment>
<evidence type="ECO:0000259" key="6">
    <source>
        <dbReference type="PROSITE" id="PS50072"/>
    </source>
</evidence>
<dbReference type="PANTHER" id="PTHR11071">
    <property type="entry name" value="PEPTIDYL-PROLYL CIS-TRANS ISOMERASE"/>
    <property type="match status" value="1"/>
</dbReference>
<dbReference type="EC" id="5.2.1.8" evidence="5"/>
<dbReference type="PRINTS" id="PR00153">
    <property type="entry name" value="CSAPPISMRASE"/>
</dbReference>
<dbReference type="InterPro" id="IPR024936">
    <property type="entry name" value="Cyclophilin-type_PPIase"/>
</dbReference>
<dbReference type="PANTHER" id="PTHR11071:SF561">
    <property type="entry name" value="PEPTIDYL-PROLYL CIS-TRANS ISOMERASE D-RELATED"/>
    <property type="match status" value="1"/>
</dbReference>
<dbReference type="EMBL" id="JANJYJ010000009">
    <property type="protein sequence ID" value="KAK3189584.1"/>
    <property type="molecule type" value="Genomic_DNA"/>
</dbReference>
<name>A0AAD9ZSH8_9ROSI</name>
<evidence type="ECO:0000256" key="2">
    <source>
        <dbReference type="ARBA" id="ARBA00007365"/>
    </source>
</evidence>
<dbReference type="Pfam" id="PF00160">
    <property type="entry name" value="Pro_isomerase"/>
    <property type="match status" value="1"/>
</dbReference>